<accession>M1DWQ9</accession>
<dbReference type="AlphaFoldDB" id="M1DWQ9"/>
<reference evidence="2" key="1">
    <citation type="journal article" date="2011" name="Nature">
        <title>Genome sequence and analysis of the tuber crop potato.</title>
        <authorList>
            <consortium name="The Potato Genome Sequencing Consortium"/>
        </authorList>
    </citation>
    <scope>NUCLEOTIDE SEQUENCE [LARGE SCALE GENOMIC DNA]</scope>
    <source>
        <strain evidence="2">cv. DM1-3 516 R44</strain>
    </source>
</reference>
<dbReference type="Proteomes" id="UP000011115">
    <property type="component" value="Unassembled WGS sequence"/>
</dbReference>
<evidence type="ECO:0000313" key="2">
    <source>
        <dbReference type="Proteomes" id="UP000011115"/>
    </source>
</evidence>
<proteinExistence type="predicted"/>
<protein>
    <submittedName>
        <fullName evidence="1">Uncharacterized protein</fullName>
    </submittedName>
</protein>
<organism evidence="1 2">
    <name type="scientific">Solanum tuberosum</name>
    <name type="common">Potato</name>
    <dbReference type="NCBI Taxonomy" id="4113"/>
    <lineage>
        <taxon>Eukaryota</taxon>
        <taxon>Viridiplantae</taxon>
        <taxon>Streptophyta</taxon>
        <taxon>Embryophyta</taxon>
        <taxon>Tracheophyta</taxon>
        <taxon>Spermatophyta</taxon>
        <taxon>Magnoliopsida</taxon>
        <taxon>eudicotyledons</taxon>
        <taxon>Gunneridae</taxon>
        <taxon>Pentapetalae</taxon>
        <taxon>asterids</taxon>
        <taxon>lamiids</taxon>
        <taxon>Solanales</taxon>
        <taxon>Solanaceae</taxon>
        <taxon>Solanoideae</taxon>
        <taxon>Solaneae</taxon>
        <taxon>Solanum</taxon>
    </lineage>
</organism>
<dbReference type="PaxDb" id="4113-PGSC0003DMT400095633"/>
<sequence length="109" mass="11789">MEKAVKVAQVSSKKRIGSEDAKLGAHISQGWPQRGIMSNLAHYSKFLPKIISIVHFTHSIGPTGKVLGVIICNVQDDLTTQGIGTNINKTPQYLASVQCSFQETHSTIG</sequence>
<dbReference type="EnsemblPlants" id="PGSC0003DMT400095633">
    <property type="protein sequence ID" value="PGSC0003DMT400095633"/>
    <property type="gene ID" value="PGSC0003DMG400045204"/>
</dbReference>
<reference evidence="1" key="2">
    <citation type="submission" date="2015-06" db="UniProtKB">
        <authorList>
            <consortium name="EnsemblPlants"/>
        </authorList>
    </citation>
    <scope>IDENTIFICATION</scope>
    <source>
        <strain evidence="1">DM1-3 516 R44</strain>
    </source>
</reference>
<dbReference type="HOGENOM" id="CLU_2188619_0_0_1"/>
<evidence type="ECO:0000313" key="1">
    <source>
        <dbReference type="EnsemblPlants" id="PGSC0003DMT400095633"/>
    </source>
</evidence>
<dbReference type="InParanoid" id="M1DWQ9"/>
<keyword evidence="2" id="KW-1185">Reference proteome</keyword>
<dbReference type="Gramene" id="PGSC0003DMT400095633">
    <property type="protein sequence ID" value="PGSC0003DMT400095633"/>
    <property type="gene ID" value="PGSC0003DMG400045204"/>
</dbReference>
<name>M1DWQ9_SOLTU</name>